<protein>
    <submittedName>
        <fullName evidence="3">Uncharacterized protein</fullName>
    </submittedName>
</protein>
<dbReference type="Proteomes" id="UP000005384">
    <property type="component" value="Unassembled WGS sequence"/>
</dbReference>
<feature type="region of interest" description="Disordered" evidence="2">
    <location>
        <begin position="1"/>
        <end position="20"/>
    </location>
</feature>
<organism evidence="3 4">
    <name type="scientific">Hungatella hathewayi WAL-18680</name>
    <dbReference type="NCBI Taxonomy" id="742737"/>
    <lineage>
        <taxon>Bacteria</taxon>
        <taxon>Bacillati</taxon>
        <taxon>Bacillota</taxon>
        <taxon>Clostridia</taxon>
        <taxon>Lachnospirales</taxon>
        <taxon>Lachnospiraceae</taxon>
        <taxon>Hungatella</taxon>
    </lineage>
</organism>
<name>G5IGA7_9FIRM</name>
<dbReference type="HOGENOM" id="CLU_658524_0_0_9"/>
<evidence type="ECO:0000313" key="4">
    <source>
        <dbReference type="Proteomes" id="UP000005384"/>
    </source>
</evidence>
<dbReference type="EMBL" id="ADLN01000057">
    <property type="protein sequence ID" value="EHI59469.1"/>
    <property type="molecule type" value="Genomic_DNA"/>
</dbReference>
<reference evidence="3 4" key="1">
    <citation type="submission" date="2011-08" db="EMBL/GenBank/DDBJ databases">
        <title>The Genome Sequence of Clostridium hathewayi WAL-18680.</title>
        <authorList>
            <consortium name="The Broad Institute Genome Sequencing Platform"/>
            <person name="Earl A."/>
            <person name="Ward D."/>
            <person name="Feldgarden M."/>
            <person name="Gevers D."/>
            <person name="Finegold S.M."/>
            <person name="Summanen P.H."/>
            <person name="Molitoris D.R."/>
            <person name="Song M."/>
            <person name="Daigneault M."/>
            <person name="Allen-Vercoe E."/>
            <person name="Young S.K."/>
            <person name="Zeng Q."/>
            <person name="Gargeya S."/>
            <person name="Fitzgerald M."/>
            <person name="Haas B."/>
            <person name="Abouelleil A."/>
            <person name="Alvarado L."/>
            <person name="Arachchi H.M."/>
            <person name="Berlin A."/>
            <person name="Brown A."/>
            <person name="Chapman S.B."/>
            <person name="Chen Z."/>
            <person name="Dunbar C."/>
            <person name="Freedman E."/>
            <person name="Gearin G."/>
            <person name="Gellesch M."/>
            <person name="Goldberg J."/>
            <person name="Griggs A."/>
            <person name="Gujja S."/>
            <person name="Heiman D."/>
            <person name="Howarth C."/>
            <person name="Larson L."/>
            <person name="Lui A."/>
            <person name="MacDonald P.J.P."/>
            <person name="Montmayeur A."/>
            <person name="Murphy C."/>
            <person name="Neiman D."/>
            <person name="Pearson M."/>
            <person name="Priest M."/>
            <person name="Roberts A."/>
            <person name="Saif S."/>
            <person name="Shea T."/>
            <person name="Shenoy N."/>
            <person name="Sisk P."/>
            <person name="Stolte C."/>
            <person name="Sykes S."/>
            <person name="Wortman J."/>
            <person name="Nusbaum C."/>
            <person name="Birren B."/>
        </authorList>
    </citation>
    <scope>NUCLEOTIDE SEQUENCE [LARGE SCALE GENOMIC DNA]</scope>
    <source>
        <strain evidence="3 4">WAL-18680</strain>
    </source>
</reference>
<dbReference type="AlphaFoldDB" id="G5IGA7"/>
<comment type="caution">
    <text evidence="3">The sequence shown here is derived from an EMBL/GenBank/DDBJ whole genome shotgun (WGS) entry which is preliminary data.</text>
</comment>
<feature type="coiled-coil region" evidence="1">
    <location>
        <begin position="196"/>
        <end position="359"/>
    </location>
</feature>
<evidence type="ECO:0000313" key="3">
    <source>
        <dbReference type="EMBL" id="EHI59469.1"/>
    </source>
</evidence>
<dbReference type="PATRIC" id="fig|742737.3.peg.2551"/>
<feature type="region of interest" description="Disordered" evidence="2">
    <location>
        <begin position="161"/>
        <end position="191"/>
    </location>
</feature>
<sequence>MDMFDKMGQEEPDKTDELGDIRRQYEQAELEESLKTVLFGGYSKKKVNEIISTYKEMIDWMQGNFDYRLKELSAEKERVCNERVILKKQLNEELEKNKKMDSLLEDTEYWKSQYEELMARYEAADRSLLTTQEEQAELLRQCSVTSKRLEELEAELEILRKQKQSAPPKQQVEQVEQASPQPYEPAPASGGDTALIAALTRQLEHLTTYCESMENQQRSLEAQISSMKNISQELEKLSLQYEENQAELKDVRRKYNSVKNENYSLNSEMESTSQILEEILVQFEQREQENDRLHQEINEYQEQLMAVKKEKLAQDQSNLTYMERAYHAEKEMQKTQEELRRTQKELEELRKEYSTLENSKVIKIQSAAGIEEVDIPEKEKIDELLRRASAVTGRSQEVEKSPPGTGTLSITSDKEIL</sequence>
<keyword evidence="1" id="KW-0175">Coiled coil</keyword>
<gene>
    <name evidence="3" type="ORF">HMPREF9473_02535</name>
</gene>
<proteinExistence type="predicted"/>
<accession>G5IGA7</accession>
<feature type="compositionally biased region" description="Polar residues" evidence="2">
    <location>
        <begin position="164"/>
        <end position="180"/>
    </location>
</feature>
<evidence type="ECO:0000256" key="1">
    <source>
        <dbReference type="SAM" id="Coils"/>
    </source>
</evidence>
<keyword evidence="4" id="KW-1185">Reference proteome</keyword>
<dbReference type="RefSeq" id="WP_006780514.1">
    <property type="nucleotide sequence ID" value="NZ_CP040506.1"/>
</dbReference>
<feature type="region of interest" description="Disordered" evidence="2">
    <location>
        <begin position="389"/>
        <end position="417"/>
    </location>
</feature>
<evidence type="ECO:0000256" key="2">
    <source>
        <dbReference type="SAM" id="MobiDB-lite"/>
    </source>
</evidence>
<dbReference type="OrthoDB" id="1957507at2"/>